<dbReference type="InterPro" id="IPR049492">
    <property type="entry name" value="BD-FAE-like_dom"/>
</dbReference>
<dbReference type="KEGG" id="xcv:XCV2590"/>
<accession>Q3BSE2</accession>
<dbReference type="eggNOG" id="COG0657">
    <property type="taxonomic scope" value="Bacteria"/>
</dbReference>
<keyword evidence="1" id="KW-0378">Hydrolase</keyword>
<dbReference type="PANTHER" id="PTHR48081:SF9">
    <property type="entry name" value="CARBOXYLESTERASE"/>
    <property type="match status" value="1"/>
</dbReference>
<dbReference type="EMBL" id="AM039952">
    <property type="protein sequence ID" value="CAJ24267.1"/>
    <property type="molecule type" value="Genomic_DNA"/>
</dbReference>
<reference evidence="3 4" key="1">
    <citation type="journal article" date="2005" name="J. Bacteriol.">
        <title>Insights into genome plasticity and pathogenicity of the plant pathogenic Bacterium Xanthomonas campestris pv. vesicatoria revealed by the complete genome sequence.</title>
        <authorList>
            <person name="Thieme F."/>
            <person name="Koebnik R."/>
            <person name="Bekel T."/>
            <person name="Berger C."/>
            <person name="Boch J."/>
            <person name="Buettner D."/>
            <person name="Caldana C."/>
            <person name="Gaigalat L."/>
            <person name="Goesmann A."/>
            <person name="Kay S."/>
            <person name="Kirchner O."/>
            <person name="Lanz C."/>
            <person name="Linke B."/>
            <person name="McHardy A.C."/>
            <person name="Meyer F."/>
            <person name="Mittenhuber G."/>
            <person name="Nies D.H."/>
            <person name="Niesbach-Kloesgen U."/>
            <person name="Patschkowski T."/>
            <person name="Rueckert C."/>
            <person name="Rupp O."/>
            <person name="Schneicker S."/>
            <person name="Schuster S.C."/>
            <person name="Vorhoelter F.J."/>
            <person name="Weber E."/>
            <person name="Puehler A."/>
            <person name="Bonas U."/>
            <person name="Bartels D."/>
            <person name="Kaiser O."/>
        </authorList>
    </citation>
    <scope>NUCLEOTIDE SEQUENCE [LARGE SCALE GENOMIC DNA]</scope>
    <source>
        <strain evidence="3 4">85-10</strain>
    </source>
</reference>
<organism evidence="4">
    <name type="scientific">Xanthomonas euvesicatoria pv. vesicatoria (strain 85-10)</name>
    <name type="common">Xanthomonas campestris pv. vesicatoria</name>
    <dbReference type="NCBI Taxonomy" id="316273"/>
    <lineage>
        <taxon>Bacteria</taxon>
        <taxon>Pseudomonadati</taxon>
        <taxon>Pseudomonadota</taxon>
        <taxon>Gammaproteobacteria</taxon>
        <taxon>Lysobacterales</taxon>
        <taxon>Lysobacteraceae</taxon>
        <taxon>Xanthomonas</taxon>
    </lineage>
</organism>
<dbReference type="InterPro" id="IPR050300">
    <property type="entry name" value="GDXG_lipolytic_enzyme"/>
</dbReference>
<proteinExistence type="predicted"/>
<evidence type="ECO:0000259" key="2">
    <source>
        <dbReference type="Pfam" id="PF20434"/>
    </source>
</evidence>
<feature type="domain" description="BD-FAE-like" evidence="2">
    <location>
        <begin position="139"/>
        <end position="326"/>
    </location>
</feature>
<evidence type="ECO:0000256" key="1">
    <source>
        <dbReference type="ARBA" id="ARBA00022801"/>
    </source>
</evidence>
<dbReference type="Proteomes" id="UP000007069">
    <property type="component" value="Chromosome"/>
</dbReference>
<dbReference type="HOGENOM" id="CLU_012494_4_1_6"/>
<dbReference type="SUPFAM" id="SSF53474">
    <property type="entry name" value="alpha/beta-Hydrolases"/>
    <property type="match status" value="1"/>
</dbReference>
<dbReference type="Gene3D" id="3.40.50.1820">
    <property type="entry name" value="alpha/beta hydrolase"/>
    <property type="match status" value="1"/>
</dbReference>
<gene>
    <name evidence="3" type="ordered locus">XCV2590</name>
</gene>
<sequence>MGEAASGAACVPYLHSLGVCRAGSSCTCLRRAIAANGRRLPIRCEPDRGERCRDATLWSALARLLRSCLVPTTLPAPVPILPMPSRASRWFRPALLLLGSLTMTACSSVFFGGINAASSRSGIVEHRDQVFDSAHGLALDVYQPRGASDAPVVVFFYGGTWKRGSRANYRWVGRALARQGVVAMVADYRKYPQVGLHGFMSDAAGATAWSYRHAHEYGGNPNRLAVMGHSAGAHMAALLGTDARWLQAQGLKPHQLCGVVGLAGPYDFMPMTDPELVEIFGDAPAAQRQSQPVRYVGGDEPPMLLLHGDADRVVELQNSISLQQALKREGGSAELKVYPGMGHLGILLALRKSPERSQVLNDTLRFVRQCRVP</sequence>
<evidence type="ECO:0000313" key="4">
    <source>
        <dbReference type="Proteomes" id="UP000007069"/>
    </source>
</evidence>
<evidence type="ECO:0000313" key="3">
    <source>
        <dbReference type="EMBL" id="CAJ24267.1"/>
    </source>
</evidence>
<dbReference type="GO" id="GO:0016787">
    <property type="term" value="F:hydrolase activity"/>
    <property type="evidence" value="ECO:0007669"/>
    <property type="project" value="UniProtKB-KW"/>
</dbReference>
<name>Q3BSE2_XANE5</name>
<protein>
    <submittedName>
        <fullName evidence="3">Esterase/lipase/thioesterase family protein</fullName>
    </submittedName>
</protein>
<dbReference type="ESTHER" id="xanca-XCC2285">
    <property type="family name" value="BD-FAE"/>
</dbReference>
<dbReference type="STRING" id="456327.BJD11_09945"/>
<dbReference type="PANTHER" id="PTHR48081">
    <property type="entry name" value="AB HYDROLASE SUPERFAMILY PROTEIN C4A8.06C"/>
    <property type="match status" value="1"/>
</dbReference>
<dbReference type="InterPro" id="IPR029058">
    <property type="entry name" value="AB_hydrolase_fold"/>
</dbReference>
<dbReference type="AlphaFoldDB" id="Q3BSE2"/>
<dbReference type="Pfam" id="PF20434">
    <property type="entry name" value="BD-FAE"/>
    <property type="match status" value="1"/>
</dbReference>